<reference evidence="2" key="1">
    <citation type="journal article" date="2022" name="bioRxiv">
        <title>Sequencing and chromosome-scale assembly of the giantPleurodeles waltlgenome.</title>
        <authorList>
            <person name="Brown T."/>
            <person name="Elewa A."/>
            <person name="Iarovenko S."/>
            <person name="Subramanian E."/>
            <person name="Araus A.J."/>
            <person name="Petzold A."/>
            <person name="Susuki M."/>
            <person name="Suzuki K.-i.T."/>
            <person name="Hayashi T."/>
            <person name="Toyoda A."/>
            <person name="Oliveira C."/>
            <person name="Osipova E."/>
            <person name="Leigh N.D."/>
            <person name="Simon A."/>
            <person name="Yun M.H."/>
        </authorList>
    </citation>
    <scope>NUCLEOTIDE SEQUENCE</scope>
    <source>
        <strain evidence="2">20211129_DDA</strain>
        <tissue evidence="2">Liver</tissue>
    </source>
</reference>
<keyword evidence="3" id="KW-1185">Reference proteome</keyword>
<name>A0AAV7QQJ8_PLEWA</name>
<proteinExistence type="predicted"/>
<accession>A0AAV7QQJ8</accession>
<dbReference type="AlphaFoldDB" id="A0AAV7QQJ8"/>
<dbReference type="EMBL" id="JANPWB010000010">
    <property type="protein sequence ID" value="KAJ1140653.1"/>
    <property type="molecule type" value="Genomic_DNA"/>
</dbReference>
<protein>
    <submittedName>
        <fullName evidence="2">Uncharacterized protein</fullName>
    </submittedName>
</protein>
<sequence length="70" mass="7280">MADGIGISASRLPPVKSAAFWAPQDRRGMVPGPHSNKEEGRPGTRRQHSECGREASGLPTGGLSARGSVV</sequence>
<comment type="caution">
    <text evidence="2">The sequence shown here is derived from an EMBL/GenBank/DDBJ whole genome shotgun (WGS) entry which is preliminary data.</text>
</comment>
<dbReference type="Proteomes" id="UP001066276">
    <property type="component" value="Chromosome 6"/>
</dbReference>
<feature type="compositionally biased region" description="Basic and acidic residues" evidence="1">
    <location>
        <begin position="35"/>
        <end position="53"/>
    </location>
</feature>
<feature type="region of interest" description="Disordered" evidence="1">
    <location>
        <begin position="1"/>
        <end position="70"/>
    </location>
</feature>
<evidence type="ECO:0000256" key="1">
    <source>
        <dbReference type="SAM" id="MobiDB-lite"/>
    </source>
</evidence>
<evidence type="ECO:0000313" key="2">
    <source>
        <dbReference type="EMBL" id="KAJ1140653.1"/>
    </source>
</evidence>
<organism evidence="2 3">
    <name type="scientific">Pleurodeles waltl</name>
    <name type="common">Iberian ribbed newt</name>
    <dbReference type="NCBI Taxonomy" id="8319"/>
    <lineage>
        <taxon>Eukaryota</taxon>
        <taxon>Metazoa</taxon>
        <taxon>Chordata</taxon>
        <taxon>Craniata</taxon>
        <taxon>Vertebrata</taxon>
        <taxon>Euteleostomi</taxon>
        <taxon>Amphibia</taxon>
        <taxon>Batrachia</taxon>
        <taxon>Caudata</taxon>
        <taxon>Salamandroidea</taxon>
        <taxon>Salamandridae</taxon>
        <taxon>Pleurodelinae</taxon>
        <taxon>Pleurodeles</taxon>
    </lineage>
</organism>
<gene>
    <name evidence="2" type="ORF">NDU88_007002</name>
</gene>
<evidence type="ECO:0000313" key="3">
    <source>
        <dbReference type="Proteomes" id="UP001066276"/>
    </source>
</evidence>